<organism evidence="7">
    <name type="scientific">candidate division CPR3 bacterium</name>
    <dbReference type="NCBI Taxonomy" id="2268181"/>
    <lineage>
        <taxon>Bacteria</taxon>
        <taxon>Bacteria division CPR3</taxon>
    </lineage>
</organism>
<comment type="caution">
    <text evidence="7">The sequence shown here is derived from an EMBL/GenBank/DDBJ whole genome shotgun (WGS) entry which is preliminary data.</text>
</comment>
<dbReference type="GO" id="GO:0005829">
    <property type="term" value="C:cytosol"/>
    <property type="evidence" value="ECO:0007669"/>
    <property type="project" value="TreeGrafter"/>
</dbReference>
<evidence type="ECO:0000256" key="1">
    <source>
        <dbReference type="ARBA" id="ARBA00009391"/>
    </source>
</evidence>
<dbReference type="SUPFAM" id="SSF52540">
    <property type="entry name" value="P-loop containing nucleoside triphosphate hydrolases"/>
    <property type="match status" value="1"/>
</dbReference>
<protein>
    <recommendedName>
        <fullName evidence="2">Protein RecA</fullName>
    </recommendedName>
</protein>
<evidence type="ECO:0000256" key="2">
    <source>
        <dbReference type="ARBA" id="ARBA00015553"/>
    </source>
</evidence>
<dbReference type="GO" id="GO:0005524">
    <property type="term" value="F:ATP binding"/>
    <property type="evidence" value="ECO:0007669"/>
    <property type="project" value="UniProtKB-KW"/>
</dbReference>
<proteinExistence type="inferred from homology"/>
<dbReference type="AlphaFoldDB" id="A0A7V3J9N2"/>
<dbReference type="InterPro" id="IPR027417">
    <property type="entry name" value="P-loop_NTPase"/>
</dbReference>
<gene>
    <name evidence="7" type="ORF">ENV41_00815</name>
</gene>
<evidence type="ECO:0000256" key="5">
    <source>
        <dbReference type="ARBA" id="ARBA00023172"/>
    </source>
</evidence>
<sequence length="325" mass="36151">MEDEIRNIVNNLKKKAKLDQVFVGDDSVGVSKWLSTGIWSVDWVVGGKGFPYGRVAEVYGDFSSGKTWLGFVLLGRAIEKGDIGVLIETEGAFDPLFGKMLGVDMKKLIVVSPDTVEQVYQVLDGIFEEGGGKSVVAVWDSLAATPTEHEIEAGLDVRDMTKALRMSQILRLITKRVEEKNNLLVVLNQVRDVVGQTWGNTEVTPGGRAMSFHATVRIKMSRVGKITDSTTKEVIGQKFRVECTKSKVCVPFRYVNIDFIPGKPVPCWEGIVDILKRKGYVVEKGGWNALVGQEKKWRESQFGEIVENDEETRKLVKDVLGLENI</sequence>
<evidence type="ECO:0000256" key="4">
    <source>
        <dbReference type="ARBA" id="ARBA00022840"/>
    </source>
</evidence>
<dbReference type="InterPro" id="IPR013765">
    <property type="entry name" value="DNA_recomb/repair_RecA"/>
</dbReference>
<dbReference type="GO" id="GO:0006310">
    <property type="term" value="P:DNA recombination"/>
    <property type="evidence" value="ECO:0007669"/>
    <property type="project" value="UniProtKB-KW"/>
</dbReference>
<keyword evidence="4" id="KW-0067">ATP-binding</keyword>
<dbReference type="EMBL" id="DTGG01000024">
    <property type="protein sequence ID" value="HFZ08663.1"/>
    <property type="molecule type" value="Genomic_DNA"/>
</dbReference>
<dbReference type="Gene3D" id="3.40.50.300">
    <property type="entry name" value="P-loop containing nucleotide triphosphate hydrolases"/>
    <property type="match status" value="1"/>
</dbReference>
<dbReference type="PROSITE" id="PS50163">
    <property type="entry name" value="RECA_3"/>
    <property type="match status" value="1"/>
</dbReference>
<reference evidence="7" key="1">
    <citation type="journal article" date="2020" name="mSystems">
        <title>Genome- and Community-Level Interaction Insights into Carbon Utilization and Element Cycling Functions of Hydrothermarchaeota in Hydrothermal Sediment.</title>
        <authorList>
            <person name="Zhou Z."/>
            <person name="Liu Y."/>
            <person name="Xu W."/>
            <person name="Pan J."/>
            <person name="Luo Z.H."/>
            <person name="Li M."/>
        </authorList>
    </citation>
    <scope>NUCLEOTIDE SEQUENCE [LARGE SCALE GENOMIC DNA]</scope>
    <source>
        <strain evidence="7">SpSt-757</strain>
    </source>
</reference>
<dbReference type="InterPro" id="IPR049428">
    <property type="entry name" value="RecA-like_N"/>
</dbReference>
<dbReference type="Pfam" id="PF00154">
    <property type="entry name" value="RecA_N"/>
    <property type="match status" value="1"/>
</dbReference>
<dbReference type="InterPro" id="IPR020587">
    <property type="entry name" value="RecA_monomer-monomer_interface"/>
</dbReference>
<keyword evidence="5" id="KW-0233">DNA recombination</keyword>
<accession>A0A7V3J9N2</accession>
<dbReference type="PRINTS" id="PR00142">
    <property type="entry name" value="RECA"/>
</dbReference>
<evidence type="ECO:0000256" key="3">
    <source>
        <dbReference type="ARBA" id="ARBA00022741"/>
    </source>
</evidence>
<evidence type="ECO:0000313" key="7">
    <source>
        <dbReference type="EMBL" id="HFZ08663.1"/>
    </source>
</evidence>
<dbReference type="PANTHER" id="PTHR45900:SF1">
    <property type="entry name" value="MITOCHONDRIAL DNA REPAIR PROTEIN RECA HOMOLOG-RELATED"/>
    <property type="match status" value="1"/>
</dbReference>
<dbReference type="GO" id="GO:0003697">
    <property type="term" value="F:single-stranded DNA binding"/>
    <property type="evidence" value="ECO:0007669"/>
    <property type="project" value="InterPro"/>
</dbReference>
<evidence type="ECO:0000259" key="6">
    <source>
        <dbReference type="PROSITE" id="PS50163"/>
    </source>
</evidence>
<feature type="domain" description="RecA family profile 2" evidence="6">
    <location>
        <begin position="195"/>
        <end position="276"/>
    </location>
</feature>
<keyword evidence="3" id="KW-0547">Nucleotide-binding</keyword>
<comment type="similarity">
    <text evidence="1">Belongs to the RecA family.</text>
</comment>
<dbReference type="GO" id="GO:0008094">
    <property type="term" value="F:ATP-dependent activity, acting on DNA"/>
    <property type="evidence" value="ECO:0007669"/>
    <property type="project" value="InterPro"/>
</dbReference>
<dbReference type="GO" id="GO:0006281">
    <property type="term" value="P:DNA repair"/>
    <property type="evidence" value="ECO:0007669"/>
    <property type="project" value="InterPro"/>
</dbReference>
<dbReference type="PANTHER" id="PTHR45900">
    <property type="entry name" value="RECA"/>
    <property type="match status" value="1"/>
</dbReference>
<name>A0A7V3J9N2_UNCC3</name>